<evidence type="ECO:0000256" key="6">
    <source>
        <dbReference type="ARBA" id="ARBA00022801"/>
    </source>
</evidence>
<dbReference type="SMART" id="SM00235">
    <property type="entry name" value="ZnMc"/>
    <property type="match status" value="1"/>
</dbReference>
<evidence type="ECO:0000256" key="5">
    <source>
        <dbReference type="ARBA" id="ARBA00022723"/>
    </source>
</evidence>
<dbReference type="EMBL" id="JAAKZG010000016">
    <property type="protein sequence ID" value="NGN44545.1"/>
    <property type="molecule type" value="Genomic_DNA"/>
</dbReference>
<protein>
    <submittedName>
        <fullName evidence="9">Matrixin family metalloprotease</fullName>
    </submittedName>
</protein>
<evidence type="ECO:0000256" key="1">
    <source>
        <dbReference type="ARBA" id="ARBA00004613"/>
    </source>
</evidence>
<evidence type="ECO:0000259" key="8">
    <source>
        <dbReference type="SMART" id="SM00235"/>
    </source>
</evidence>
<dbReference type="Pfam" id="PF00413">
    <property type="entry name" value="Peptidase_M10"/>
    <property type="match status" value="1"/>
</dbReference>
<accession>A0A7C9V9V1</accession>
<dbReference type="InterPro" id="IPR021190">
    <property type="entry name" value="Pept_M10A"/>
</dbReference>
<dbReference type="Gene3D" id="2.150.10.10">
    <property type="entry name" value="Serralysin-like metalloprotease, C-terminal"/>
    <property type="match status" value="2"/>
</dbReference>
<evidence type="ECO:0000256" key="4">
    <source>
        <dbReference type="ARBA" id="ARBA00022670"/>
    </source>
</evidence>
<dbReference type="InterPro" id="IPR001818">
    <property type="entry name" value="Pept_M10_metallopeptidase"/>
</dbReference>
<keyword evidence="10" id="KW-1185">Reference proteome</keyword>
<sequence length="475" mass="49163">MADYTLSGPKWGSSSNYGTSGGQVTWSFATANYSGQPYQWDSQISTEADKAAIRLAFAKWESVCNIDFVEVSDSSDVDVRLGWDAIDGPSNTVGQCYYQTLDNSIVDADIRFDTAESWTNSATGSGTYLYAVALHEIGHALGLDHYDGAPVIMNAFTGVDDLAQGDIDGVRTLYGYVTSAYYGTGSNEKFDLHGLTSALTIRGGGGDDFLWSGIGGDTLYGNAGRDIVVGNSGADVIYGDDDASSPTGGNDQLLGNYGNDRIYGGGGNDYIHGEWDNDNLNGGSGADLIYGGFGSDILSGGDGDDILWGGTSSSLQGNWFGSAISLTRNGVTGAAISEAWTIAGEIQDTDASNDNLSGGSGNDRLYGGAGTDVLNGDAGNDTLDGGTGNDTMTGGTGNDIYIVSSTGDRTIEYAGQGTDIVRAFTHWTLAANIERLELQGSANLVGTGNSLNNTIVGNSGANTLRGAAGHDYLTG</sequence>
<dbReference type="Proteomes" id="UP000481252">
    <property type="component" value="Unassembled WGS sequence"/>
</dbReference>
<gene>
    <name evidence="9" type="ORF">G6N74_26145</name>
</gene>
<comment type="similarity">
    <text evidence="2">Belongs to the peptidase M10B family.</text>
</comment>
<reference evidence="9 10" key="1">
    <citation type="submission" date="2020-02" db="EMBL/GenBank/DDBJ databases">
        <title>Genome sequence of the type strain CGMCC 1.15528 of Mesorhizobium zhangyense.</title>
        <authorList>
            <person name="Gao J."/>
            <person name="Sun J."/>
        </authorList>
    </citation>
    <scope>NUCLEOTIDE SEQUENCE [LARGE SCALE GENOMIC DNA]</scope>
    <source>
        <strain evidence="9 10">CGMCC 1.15528</strain>
    </source>
</reference>
<keyword evidence="5" id="KW-0479">Metal-binding</keyword>
<dbReference type="InterPro" id="IPR011049">
    <property type="entry name" value="Serralysin-like_metalloprot_C"/>
</dbReference>
<organism evidence="9 10">
    <name type="scientific">Mesorhizobium zhangyense</name>
    <dbReference type="NCBI Taxonomy" id="1776730"/>
    <lineage>
        <taxon>Bacteria</taxon>
        <taxon>Pseudomonadati</taxon>
        <taxon>Pseudomonadota</taxon>
        <taxon>Alphaproteobacteria</taxon>
        <taxon>Hyphomicrobiales</taxon>
        <taxon>Phyllobacteriaceae</taxon>
        <taxon>Mesorhizobium</taxon>
    </lineage>
</organism>
<comment type="subcellular location">
    <subcellularLocation>
        <location evidence="1">Secreted</location>
    </subcellularLocation>
</comment>
<comment type="caution">
    <text evidence="9">The sequence shown here is derived from an EMBL/GenBank/DDBJ whole genome shotgun (WGS) entry which is preliminary data.</text>
</comment>
<keyword evidence="9" id="KW-0482">Metalloprotease</keyword>
<dbReference type="InterPro" id="IPR018511">
    <property type="entry name" value="Hemolysin-typ_Ca-bd_CS"/>
</dbReference>
<dbReference type="PANTHER" id="PTHR38340">
    <property type="entry name" value="S-LAYER PROTEIN"/>
    <property type="match status" value="1"/>
</dbReference>
<dbReference type="GO" id="GO:0008270">
    <property type="term" value="F:zinc ion binding"/>
    <property type="evidence" value="ECO:0007669"/>
    <property type="project" value="InterPro"/>
</dbReference>
<evidence type="ECO:0000313" key="9">
    <source>
        <dbReference type="EMBL" id="NGN44545.1"/>
    </source>
</evidence>
<dbReference type="InterPro" id="IPR006026">
    <property type="entry name" value="Peptidase_Metallo"/>
</dbReference>
<dbReference type="SUPFAM" id="SSF55486">
    <property type="entry name" value="Metalloproteases ('zincins'), catalytic domain"/>
    <property type="match status" value="1"/>
</dbReference>
<dbReference type="Pfam" id="PF00353">
    <property type="entry name" value="HemolysinCabind"/>
    <property type="match status" value="5"/>
</dbReference>
<dbReference type="PRINTS" id="PR00313">
    <property type="entry name" value="CABNDNGRPT"/>
</dbReference>
<dbReference type="PANTHER" id="PTHR38340:SF1">
    <property type="entry name" value="S-LAYER PROTEIN"/>
    <property type="match status" value="1"/>
</dbReference>
<dbReference type="RefSeq" id="WP_165120922.1">
    <property type="nucleotide sequence ID" value="NZ_JAAKZG010000016.1"/>
</dbReference>
<dbReference type="PRINTS" id="PR00138">
    <property type="entry name" value="MATRIXIN"/>
</dbReference>
<dbReference type="GO" id="GO:0005576">
    <property type="term" value="C:extracellular region"/>
    <property type="evidence" value="ECO:0007669"/>
    <property type="project" value="UniProtKB-SubCell"/>
</dbReference>
<dbReference type="GO" id="GO:0031012">
    <property type="term" value="C:extracellular matrix"/>
    <property type="evidence" value="ECO:0007669"/>
    <property type="project" value="InterPro"/>
</dbReference>
<keyword evidence="3" id="KW-0964">Secreted</keyword>
<evidence type="ECO:0000313" key="10">
    <source>
        <dbReference type="Proteomes" id="UP000481252"/>
    </source>
</evidence>
<proteinExistence type="inferred from homology"/>
<dbReference type="GO" id="GO:0004222">
    <property type="term" value="F:metalloendopeptidase activity"/>
    <property type="evidence" value="ECO:0007669"/>
    <property type="project" value="InterPro"/>
</dbReference>
<keyword evidence="6" id="KW-0378">Hydrolase</keyword>
<dbReference type="GO" id="GO:0005509">
    <property type="term" value="F:calcium ion binding"/>
    <property type="evidence" value="ECO:0007669"/>
    <property type="project" value="InterPro"/>
</dbReference>
<keyword evidence="7" id="KW-0862">Zinc</keyword>
<dbReference type="AlphaFoldDB" id="A0A7C9V9V1"/>
<dbReference type="GO" id="GO:0006508">
    <property type="term" value="P:proteolysis"/>
    <property type="evidence" value="ECO:0007669"/>
    <property type="project" value="UniProtKB-KW"/>
</dbReference>
<dbReference type="SUPFAM" id="SSF51120">
    <property type="entry name" value="beta-Roll"/>
    <property type="match status" value="3"/>
</dbReference>
<evidence type="ECO:0000256" key="7">
    <source>
        <dbReference type="ARBA" id="ARBA00022833"/>
    </source>
</evidence>
<feature type="domain" description="Peptidase metallopeptidase" evidence="8">
    <location>
        <begin position="22"/>
        <end position="176"/>
    </location>
</feature>
<dbReference type="InterPro" id="IPR024079">
    <property type="entry name" value="MetalloPept_cat_dom_sf"/>
</dbReference>
<dbReference type="Gene3D" id="3.40.390.10">
    <property type="entry name" value="Collagenase (Catalytic Domain)"/>
    <property type="match status" value="1"/>
</dbReference>
<name>A0A7C9V9V1_9HYPH</name>
<dbReference type="InterPro" id="IPR001343">
    <property type="entry name" value="Hemolysn_Ca-bd"/>
</dbReference>
<feature type="non-terminal residue" evidence="9">
    <location>
        <position position="475"/>
    </location>
</feature>
<dbReference type="InterPro" id="IPR050557">
    <property type="entry name" value="RTX_toxin/Mannuronan_C5-epim"/>
</dbReference>
<evidence type="ECO:0000256" key="3">
    <source>
        <dbReference type="ARBA" id="ARBA00022525"/>
    </source>
</evidence>
<evidence type="ECO:0000256" key="2">
    <source>
        <dbReference type="ARBA" id="ARBA00009490"/>
    </source>
</evidence>
<dbReference type="PROSITE" id="PS00330">
    <property type="entry name" value="HEMOLYSIN_CALCIUM"/>
    <property type="match status" value="1"/>
</dbReference>
<keyword evidence="4 9" id="KW-0645">Protease</keyword>